<dbReference type="Proteomes" id="UP000092600">
    <property type="component" value="Unassembled WGS sequence"/>
</dbReference>
<dbReference type="Pfam" id="PF00808">
    <property type="entry name" value="CBFD_NFYB_HMF"/>
    <property type="match status" value="1"/>
</dbReference>
<dbReference type="GO" id="GO:0006355">
    <property type="term" value="P:regulation of DNA-templated transcription"/>
    <property type="evidence" value="ECO:0007669"/>
    <property type="project" value="TreeGrafter"/>
</dbReference>
<feature type="compositionally biased region" description="Low complexity" evidence="3">
    <location>
        <begin position="97"/>
        <end position="107"/>
    </location>
</feature>
<evidence type="ECO:0000313" key="5">
    <source>
        <dbReference type="EMBL" id="OAY75741.1"/>
    </source>
</evidence>
<name>A0A199VFV0_ANACO</name>
<dbReference type="GO" id="GO:0005634">
    <property type="term" value="C:nucleus"/>
    <property type="evidence" value="ECO:0007669"/>
    <property type="project" value="UniProtKB-SubCell"/>
</dbReference>
<sequence length="208" mass="22279">MGPTTGSIQGEETKASGAKAAAAAGGAAAAPPPPPEGPILALPAGSADPAMYKTRRTKKTKEVGEEEATTEKKRKKRRTMREINAEIDGAGDDDGDGSSAAWSPLSPPSADCKFPMSRLWRLIRSEGASGARTTPDAVFLINKASEMFLEKFVEGVYQSAVKDRKKSISYRHLSSTVSSRTRYEFLSDFVPEKVKAEAALKTRTLVET</sequence>
<evidence type="ECO:0000256" key="1">
    <source>
        <dbReference type="ARBA" id="ARBA00004123"/>
    </source>
</evidence>
<dbReference type="InterPro" id="IPR009072">
    <property type="entry name" value="Histone-fold"/>
</dbReference>
<dbReference type="STRING" id="4615.A0A199VFV0"/>
<evidence type="ECO:0000313" key="6">
    <source>
        <dbReference type="Proteomes" id="UP000092600"/>
    </source>
</evidence>
<dbReference type="InterPro" id="IPR003958">
    <property type="entry name" value="CBFA_NFYB_domain"/>
</dbReference>
<dbReference type="InterPro" id="IPR050568">
    <property type="entry name" value="Transcr_DNA_Rep_Reg"/>
</dbReference>
<protein>
    <recommendedName>
        <fullName evidence="4">Transcription factor CBF/NF-Y/archaeal histone domain-containing protein</fullName>
    </recommendedName>
</protein>
<dbReference type="Gene3D" id="1.10.20.10">
    <property type="entry name" value="Histone, subunit A"/>
    <property type="match status" value="1"/>
</dbReference>
<accession>A0A199VFV0</accession>
<feature type="compositionally biased region" description="Low complexity" evidence="3">
    <location>
        <begin position="15"/>
        <end position="29"/>
    </location>
</feature>
<dbReference type="SUPFAM" id="SSF47113">
    <property type="entry name" value="Histone-fold"/>
    <property type="match status" value="1"/>
</dbReference>
<evidence type="ECO:0000256" key="2">
    <source>
        <dbReference type="ARBA" id="ARBA00023242"/>
    </source>
</evidence>
<dbReference type="PANTHER" id="PTHR10252">
    <property type="entry name" value="HISTONE-LIKE TRANSCRIPTION FACTOR CCAAT-RELATED"/>
    <property type="match status" value="1"/>
</dbReference>
<comment type="caution">
    <text evidence="5">The sequence shown here is derived from an EMBL/GenBank/DDBJ whole genome shotgun (WGS) entry which is preliminary data.</text>
</comment>
<evidence type="ECO:0000259" key="4">
    <source>
        <dbReference type="Pfam" id="PF00808"/>
    </source>
</evidence>
<organism evidence="5 6">
    <name type="scientific">Ananas comosus</name>
    <name type="common">Pineapple</name>
    <name type="synonym">Ananas ananas</name>
    <dbReference type="NCBI Taxonomy" id="4615"/>
    <lineage>
        <taxon>Eukaryota</taxon>
        <taxon>Viridiplantae</taxon>
        <taxon>Streptophyta</taxon>
        <taxon>Embryophyta</taxon>
        <taxon>Tracheophyta</taxon>
        <taxon>Spermatophyta</taxon>
        <taxon>Magnoliopsida</taxon>
        <taxon>Liliopsida</taxon>
        <taxon>Poales</taxon>
        <taxon>Bromeliaceae</taxon>
        <taxon>Bromelioideae</taxon>
        <taxon>Ananas</taxon>
    </lineage>
</organism>
<feature type="domain" description="Transcription factor CBF/NF-Y/archaeal histone" evidence="4">
    <location>
        <begin position="113"/>
        <end position="176"/>
    </location>
</feature>
<dbReference type="AlphaFoldDB" id="A0A199VFV0"/>
<reference evidence="5 6" key="1">
    <citation type="journal article" date="2016" name="DNA Res.">
        <title>The draft genome of MD-2 pineapple using hybrid error correction of long reads.</title>
        <authorList>
            <person name="Redwan R.M."/>
            <person name="Saidin A."/>
            <person name="Kumar S.V."/>
        </authorList>
    </citation>
    <scope>NUCLEOTIDE SEQUENCE [LARGE SCALE GENOMIC DNA]</scope>
    <source>
        <strain evidence="6">cv. MD2</strain>
        <tissue evidence="5">Leaf</tissue>
    </source>
</reference>
<proteinExistence type="predicted"/>
<comment type="subcellular location">
    <subcellularLocation>
        <location evidence="1">Nucleus</location>
    </subcellularLocation>
</comment>
<dbReference type="EMBL" id="LSRQ01002018">
    <property type="protein sequence ID" value="OAY75741.1"/>
    <property type="molecule type" value="Genomic_DNA"/>
</dbReference>
<feature type="region of interest" description="Disordered" evidence="3">
    <location>
        <begin position="1"/>
        <end position="107"/>
    </location>
</feature>
<feature type="compositionally biased region" description="Polar residues" evidence="3">
    <location>
        <begin position="1"/>
        <end position="10"/>
    </location>
</feature>
<evidence type="ECO:0000256" key="3">
    <source>
        <dbReference type="SAM" id="MobiDB-lite"/>
    </source>
</evidence>
<dbReference type="GO" id="GO:0000976">
    <property type="term" value="F:transcription cis-regulatory region binding"/>
    <property type="evidence" value="ECO:0007669"/>
    <property type="project" value="TreeGrafter"/>
</dbReference>
<gene>
    <name evidence="5" type="ORF">ACMD2_22523</name>
</gene>
<dbReference type="GO" id="GO:0046982">
    <property type="term" value="F:protein heterodimerization activity"/>
    <property type="evidence" value="ECO:0007669"/>
    <property type="project" value="InterPro"/>
</dbReference>
<keyword evidence="2" id="KW-0539">Nucleus</keyword>
<dbReference type="PANTHER" id="PTHR10252:SF93">
    <property type="entry name" value="DNA POLYMERASE II SUBUNIT B3-1"/>
    <property type="match status" value="1"/>
</dbReference>